<dbReference type="OMA" id="NAFVESW"/>
<name>A0A8I6TC10_CIMLE</name>
<proteinExistence type="predicted"/>
<dbReference type="Proteomes" id="UP000494040">
    <property type="component" value="Unassembled WGS sequence"/>
</dbReference>
<dbReference type="EnsemblMetazoa" id="XM_014386908.2">
    <property type="protein sequence ID" value="XP_014242394.1"/>
    <property type="gene ID" value="LOC106662674"/>
</dbReference>
<reference evidence="2" key="1">
    <citation type="submission" date="2022-01" db="UniProtKB">
        <authorList>
            <consortium name="EnsemblMetazoa"/>
        </authorList>
    </citation>
    <scope>IDENTIFICATION</scope>
</reference>
<dbReference type="GO" id="GO:0042795">
    <property type="term" value="P:snRNA transcription by RNA polymerase II"/>
    <property type="evidence" value="ECO:0007669"/>
    <property type="project" value="TreeGrafter"/>
</dbReference>
<keyword evidence="3" id="KW-1185">Reference proteome</keyword>
<dbReference type="KEGG" id="clec:106662674"/>
<dbReference type="OrthoDB" id="20127at2759"/>
<dbReference type="GO" id="GO:0019185">
    <property type="term" value="C:snRNA-activating protein complex"/>
    <property type="evidence" value="ECO:0007669"/>
    <property type="project" value="TreeGrafter"/>
</dbReference>
<sequence>MSSANKIMAGVDADCSNLIVNFYRKMTCDFNAFVESWIEMEFYYIFSGRPSVIEMKYFTREILIIAKKLALSKFTKWERVGGLYLMFALFMTQPLENKVRIRIELEEWKTLREFVKNIVQNSKEVGFCFYKLVHEKAFDFVFAEIPYSRERRKVEETESEKKNFQAKQEDDRLRFHEILKMVNFDKEEWLKEESALNAAKARLNKLLPPGEVKFEMSNFLSPFVLETPETHPETPTPSTSGTQKSSNLQGRKGQWLINSIKPPEDEITTEELHQEINPSCSLPMICDNFDEAADVEDV</sequence>
<feature type="region of interest" description="Disordered" evidence="1">
    <location>
        <begin position="226"/>
        <end position="253"/>
    </location>
</feature>
<dbReference type="GO" id="GO:0043565">
    <property type="term" value="F:sequence-specific DNA binding"/>
    <property type="evidence" value="ECO:0007669"/>
    <property type="project" value="TreeGrafter"/>
</dbReference>
<dbReference type="Pfam" id="PF09808">
    <property type="entry name" value="SNAPC1"/>
    <property type="match status" value="1"/>
</dbReference>
<dbReference type="GeneID" id="106662674"/>
<evidence type="ECO:0000313" key="2">
    <source>
        <dbReference type="EnsemblMetazoa" id="XP_014242394.1"/>
    </source>
</evidence>
<accession>A0A8I6TC10</accession>
<dbReference type="AlphaFoldDB" id="A0A8I6TC10"/>
<dbReference type="PANTHER" id="PTHR15131:SF3">
    <property type="entry name" value="SNRNA-ACTIVATING PROTEIN COMPLEX SUBUNIT 1"/>
    <property type="match status" value="1"/>
</dbReference>
<protein>
    <recommendedName>
        <fullName evidence="4">snRNA-activating protein complex subunit 1</fullName>
    </recommendedName>
</protein>
<organism evidence="2 3">
    <name type="scientific">Cimex lectularius</name>
    <name type="common">Bed bug</name>
    <name type="synonym">Acanthia lectularia</name>
    <dbReference type="NCBI Taxonomy" id="79782"/>
    <lineage>
        <taxon>Eukaryota</taxon>
        <taxon>Metazoa</taxon>
        <taxon>Ecdysozoa</taxon>
        <taxon>Arthropoda</taxon>
        <taxon>Hexapoda</taxon>
        <taxon>Insecta</taxon>
        <taxon>Pterygota</taxon>
        <taxon>Neoptera</taxon>
        <taxon>Paraneoptera</taxon>
        <taxon>Hemiptera</taxon>
        <taxon>Heteroptera</taxon>
        <taxon>Panheteroptera</taxon>
        <taxon>Cimicomorpha</taxon>
        <taxon>Cimicidae</taxon>
        <taxon>Cimex</taxon>
    </lineage>
</organism>
<dbReference type="PANTHER" id="PTHR15131">
    <property type="entry name" value="SMALL NUCLEAR RNA ACTIVATING COMPLEX, POLYPEPTIDE 1"/>
    <property type="match status" value="1"/>
</dbReference>
<dbReference type="InterPro" id="IPR019188">
    <property type="entry name" value="SNAPC1"/>
</dbReference>
<evidence type="ECO:0000313" key="3">
    <source>
        <dbReference type="Proteomes" id="UP000494040"/>
    </source>
</evidence>
<evidence type="ECO:0000256" key="1">
    <source>
        <dbReference type="SAM" id="MobiDB-lite"/>
    </source>
</evidence>
<dbReference type="RefSeq" id="XP_014242394.1">
    <property type="nucleotide sequence ID" value="XM_014386908.2"/>
</dbReference>
<evidence type="ECO:0008006" key="4">
    <source>
        <dbReference type="Google" id="ProtNLM"/>
    </source>
</evidence>
<dbReference type="GO" id="GO:0042796">
    <property type="term" value="P:snRNA transcription by RNA polymerase III"/>
    <property type="evidence" value="ECO:0007669"/>
    <property type="project" value="TreeGrafter"/>
</dbReference>